<organism evidence="1 2">
    <name type="scientific">Trueperella bialowiezensis</name>
    <dbReference type="NCBI Taxonomy" id="312285"/>
    <lineage>
        <taxon>Bacteria</taxon>
        <taxon>Bacillati</taxon>
        <taxon>Actinomycetota</taxon>
        <taxon>Actinomycetes</taxon>
        <taxon>Actinomycetales</taxon>
        <taxon>Actinomycetaceae</taxon>
        <taxon>Trueperella</taxon>
    </lineage>
</organism>
<evidence type="ECO:0000313" key="1">
    <source>
        <dbReference type="EMBL" id="VEI13588.1"/>
    </source>
</evidence>
<accession>A0A448PFA0</accession>
<dbReference type="EMBL" id="LR134476">
    <property type="protein sequence ID" value="VEI13588.1"/>
    <property type="molecule type" value="Genomic_DNA"/>
</dbReference>
<dbReference type="OrthoDB" id="2221131at2"/>
<dbReference type="InterPro" id="IPR048042">
    <property type="entry name" value="TipC-like"/>
</dbReference>
<proteinExistence type="predicted"/>
<sequence length="210" mass="23491">MTQTKKKALAALLGAILAIIGLTSIWLIHNPYDEEPAHVFEEMSRTIKKGRRGPLSKAPHIWATPLNNNQESDGFQYYAYEVKEDSLPPRFESLSISMWPTGRIDATLVYEASDTSRVMSRYSYAPRSHPDTATFSISGWDFESGPNRDLSADEVTAALAEHDMTLADFQQLTLESVNSYLIDAWTEVYDSAFSSDDWGAITIVDEGLDE</sequence>
<dbReference type="NCBIfam" id="NF033863">
    <property type="entry name" value="immun_TipC_fam"/>
    <property type="match status" value="1"/>
</dbReference>
<protein>
    <submittedName>
        <fullName evidence="1">Uncharacterized protein</fullName>
    </submittedName>
</protein>
<evidence type="ECO:0000313" key="2">
    <source>
        <dbReference type="Proteomes" id="UP000269542"/>
    </source>
</evidence>
<dbReference type="Proteomes" id="UP000269542">
    <property type="component" value="Chromosome"/>
</dbReference>
<reference evidence="1 2" key="1">
    <citation type="submission" date="2018-12" db="EMBL/GenBank/DDBJ databases">
        <authorList>
            <consortium name="Pathogen Informatics"/>
        </authorList>
    </citation>
    <scope>NUCLEOTIDE SEQUENCE [LARGE SCALE GENOMIC DNA]</scope>
    <source>
        <strain evidence="1 2">NCTC13354</strain>
    </source>
</reference>
<gene>
    <name evidence="1" type="ORF">NCTC13354_01305</name>
</gene>
<name>A0A448PFA0_9ACTO</name>
<dbReference type="AlphaFoldDB" id="A0A448PFA0"/>
<dbReference type="RefSeq" id="WP_126416682.1">
    <property type="nucleotide sequence ID" value="NZ_LR134476.1"/>
</dbReference>
<keyword evidence="2" id="KW-1185">Reference proteome</keyword>
<dbReference type="KEGG" id="tbw:NCTC13354_01305"/>